<dbReference type="Gene3D" id="1.10.1200.10">
    <property type="entry name" value="ACP-like"/>
    <property type="match status" value="1"/>
</dbReference>
<dbReference type="Proteomes" id="UP001285521">
    <property type="component" value="Unassembled WGS sequence"/>
</dbReference>
<evidence type="ECO:0000259" key="3">
    <source>
        <dbReference type="PROSITE" id="PS50075"/>
    </source>
</evidence>
<proteinExistence type="predicted"/>
<evidence type="ECO:0000256" key="1">
    <source>
        <dbReference type="ARBA" id="ARBA00022450"/>
    </source>
</evidence>
<dbReference type="SUPFAM" id="SSF47336">
    <property type="entry name" value="ACP-like"/>
    <property type="match status" value="1"/>
</dbReference>
<keyword evidence="1" id="KW-0596">Phosphopantetheine</keyword>
<sequence length="94" mass="10184">MTDQMTFERVLRAHLPLSEADQELRDQDRLMDLGLDSLSTVALLVDLESELAISLPDELLTADTFDSVGSLRQAVFQVLGAADQPDGGAQRGAL</sequence>
<dbReference type="InterPro" id="IPR009081">
    <property type="entry name" value="PP-bd_ACP"/>
</dbReference>
<evidence type="ECO:0000313" key="4">
    <source>
        <dbReference type="EMBL" id="MDX8033838.1"/>
    </source>
</evidence>
<reference evidence="4 5" key="1">
    <citation type="submission" date="2023-11" db="EMBL/GenBank/DDBJ databases">
        <title>Lentzea sokolovensis, sp. nov., Lentzea kristufkii, sp. nov., and Lentzea miocenensis, sp. nov., rare actinobacteria from Sokolov Coal Basin, Miocene lacustrine sediment, Czech Republic.</title>
        <authorList>
            <person name="Lara A."/>
            <person name="Kotroba L."/>
            <person name="Nouioui I."/>
            <person name="Neumann-Schaal M."/>
            <person name="Mast Y."/>
            <person name="Chronakova A."/>
        </authorList>
    </citation>
    <scope>NUCLEOTIDE SEQUENCE [LARGE SCALE GENOMIC DNA]</scope>
    <source>
        <strain evidence="4 5">BCCO 10_0856</strain>
    </source>
</reference>
<evidence type="ECO:0000256" key="2">
    <source>
        <dbReference type="ARBA" id="ARBA00022553"/>
    </source>
</evidence>
<dbReference type="InterPro" id="IPR036736">
    <property type="entry name" value="ACP-like_sf"/>
</dbReference>
<dbReference type="EMBL" id="JAXAVW010000023">
    <property type="protein sequence ID" value="MDX8033838.1"/>
    <property type="molecule type" value="Genomic_DNA"/>
</dbReference>
<reference evidence="4 5" key="2">
    <citation type="submission" date="2023-11" db="EMBL/GenBank/DDBJ databases">
        <authorList>
            <person name="Lara A.C."/>
            <person name="Chronakova A."/>
        </authorList>
    </citation>
    <scope>NUCLEOTIDE SEQUENCE [LARGE SCALE GENOMIC DNA]</scope>
    <source>
        <strain evidence="4 5">BCCO 10_0856</strain>
    </source>
</reference>
<dbReference type="PROSITE" id="PS00012">
    <property type="entry name" value="PHOSPHOPANTETHEINE"/>
    <property type="match status" value="1"/>
</dbReference>
<keyword evidence="2" id="KW-0597">Phosphoprotein</keyword>
<name>A0ABU4T6Q9_9PSEU</name>
<dbReference type="Pfam" id="PF00550">
    <property type="entry name" value="PP-binding"/>
    <property type="match status" value="1"/>
</dbReference>
<evidence type="ECO:0000313" key="5">
    <source>
        <dbReference type="Proteomes" id="UP001285521"/>
    </source>
</evidence>
<dbReference type="PROSITE" id="PS50075">
    <property type="entry name" value="CARRIER"/>
    <property type="match status" value="1"/>
</dbReference>
<accession>A0ABU4T6Q9</accession>
<protein>
    <submittedName>
        <fullName evidence="4">Phosphopantetheine-binding protein</fullName>
    </submittedName>
</protein>
<dbReference type="InterPro" id="IPR006162">
    <property type="entry name" value="Ppantetheine_attach_site"/>
</dbReference>
<feature type="domain" description="Carrier" evidence="3">
    <location>
        <begin position="1"/>
        <end position="79"/>
    </location>
</feature>
<keyword evidence="5" id="KW-1185">Reference proteome</keyword>
<comment type="caution">
    <text evidence="4">The sequence shown here is derived from an EMBL/GenBank/DDBJ whole genome shotgun (WGS) entry which is preliminary data.</text>
</comment>
<organism evidence="4 5">
    <name type="scientific">Lentzea miocenica</name>
    <dbReference type="NCBI Taxonomy" id="3095431"/>
    <lineage>
        <taxon>Bacteria</taxon>
        <taxon>Bacillati</taxon>
        <taxon>Actinomycetota</taxon>
        <taxon>Actinomycetes</taxon>
        <taxon>Pseudonocardiales</taxon>
        <taxon>Pseudonocardiaceae</taxon>
        <taxon>Lentzea</taxon>
    </lineage>
</organism>
<dbReference type="RefSeq" id="WP_319968863.1">
    <property type="nucleotide sequence ID" value="NZ_JAXAVW010000023.1"/>
</dbReference>
<gene>
    <name evidence="4" type="ORF">SK803_26755</name>
</gene>